<gene>
    <name evidence="1" type="ORF">LOK49_LG15G00450</name>
</gene>
<dbReference type="EMBL" id="CM045768">
    <property type="protein sequence ID" value="KAI7984306.1"/>
    <property type="molecule type" value="Genomic_DNA"/>
</dbReference>
<reference evidence="1 2" key="1">
    <citation type="journal article" date="2022" name="Plant J.">
        <title>Chromosome-level genome of Camellia lanceoleosa provides a valuable resource for understanding genome evolution and self-incompatibility.</title>
        <authorList>
            <person name="Gong W."/>
            <person name="Xiao S."/>
            <person name="Wang L."/>
            <person name="Liao Z."/>
            <person name="Chang Y."/>
            <person name="Mo W."/>
            <person name="Hu G."/>
            <person name="Li W."/>
            <person name="Zhao G."/>
            <person name="Zhu H."/>
            <person name="Hu X."/>
            <person name="Ji K."/>
            <person name="Xiang X."/>
            <person name="Song Q."/>
            <person name="Yuan D."/>
            <person name="Jin S."/>
            <person name="Zhang L."/>
        </authorList>
    </citation>
    <scope>NUCLEOTIDE SEQUENCE [LARGE SCALE GENOMIC DNA]</scope>
    <source>
        <strain evidence="1">SQ_2022a</strain>
    </source>
</reference>
<sequence>MSSTVITISNEDEITPTQKRKSQFALLSNVYSLVAKQSKHDMRKVIHSFKVGIAFVLVSFLYLLDPLYKKVGENAIWAIMTVVVIFEFSAGATLGKGLNRGIGTILGGGLGCLAAILADEIGGIGNAIIVGTSVFVFGAAATYFRLIPSIKRRYDYGAMIFILTFNLVVVSGLRTDKVMELARERLSNISMGFAVCVFTNLLIFPIWASDELHYSIASKFETLACYIEGYLEEYFRLVNEKENHSNTSFASCKSMLHSKSSDESLANFARWEPWHGKFGLSYPWDKYLQIGDVLRELATTIVSLKDCLQSHRQPSSALRQSIREPCEVVGSSLAWTLRDIGESIMKMERCRPKAFIAPKLQSMKQELSLVTYSKLGAAENGEGLAMASFVFLLIKMVEKVEALVEEVEELGALAGFSN</sequence>
<accession>A0ACC0FA74</accession>
<evidence type="ECO:0000313" key="2">
    <source>
        <dbReference type="Proteomes" id="UP001060215"/>
    </source>
</evidence>
<name>A0ACC0FA74_9ERIC</name>
<proteinExistence type="predicted"/>
<comment type="caution">
    <text evidence="1">The sequence shown here is derived from an EMBL/GenBank/DDBJ whole genome shotgun (WGS) entry which is preliminary data.</text>
</comment>
<evidence type="ECO:0000313" key="1">
    <source>
        <dbReference type="EMBL" id="KAI7984306.1"/>
    </source>
</evidence>
<organism evidence="1 2">
    <name type="scientific">Camellia lanceoleosa</name>
    <dbReference type="NCBI Taxonomy" id="1840588"/>
    <lineage>
        <taxon>Eukaryota</taxon>
        <taxon>Viridiplantae</taxon>
        <taxon>Streptophyta</taxon>
        <taxon>Embryophyta</taxon>
        <taxon>Tracheophyta</taxon>
        <taxon>Spermatophyta</taxon>
        <taxon>Magnoliopsida</taxon>
        <taxon>eudicotyledons</taxon>
        <taxon>Gunneridae</taxon>
        <taxon>Pentapetalae</taxon>
        <taxon>asterids</taxon>
        <taxon>Ericales</taxon>
        <taxon>Theaceae</taxon>
        <taxon>Camellia</taxon>
    </lineage>
</organism>
<dbReference type="Proteomes" id="UP001060215">
    <property type="component" value="Chromosome 11"/>
</dbReference>
<protein>
    <submittedName>
        <fullName evidence="1">Aluminum-activated malate transporter 14</fullName>
    </submittedName>
</protein>
<keyword evidence="2" id="KW-1185">Reference proteome</keyword>